<dbReference type="AlphaFoldDB" id="A0A6P8H693"/>
<sequence>MNALVGVLLRFRKDDIAFICDVEQMFHSFFVNPKAKTFCDSCGSKEALSSPGVANFCLHETAKAGREEFGDEAADFLLKDFYVDDGLKSAPNLDHAVKLIKENQAVCAAKNLRLQKFASNSKKVLEAIPKGDRAKDLKDLDLRHDALPFQRSLGNYWCIESDTPGFRIELKDKPLTGRGILSTTSSVYDPLGIVSPVILAGKQLLQILCQQNVGWDDPVPDDIAQKWERWRSELPLLEKVKIDRCVKPPGFGIPVKAEVHSFSDGSDDGLGQVSYLRLVNARGEVHVSFLMAKSRVGPLKAISIPRMELTASVISVNVADMLKSELNYKDLKCAFYTDSEIVIGYINNNARRFHVYVGNRVQYIRDRTDPVQWNHIRGKDNPADEASRSMSAKELLNNCRWLRDPDMLWEADVPFFSEPRYLTELADDDMEVRTGPKIEDQASEAQATTLLRKGAEVKPPQPIHMYIERFWTWHKAKLWITAIRHGIRRLRERVLSKKTTPKETDSHERTVPELQEAEKLII</sequence>
<reference evidence="2" key="1">
    <citation type="submission" date="2025-08" db="UniProtKB">
        <authorList>
            <consortium name="RefSeq"/>
        </authorList>
    </citation>
    <scope>IDENTIFICATION</scope>
    <source>
        <tissue evidence="2">Tentacle</tissue>
    </source>
</reference>
<dbReference type="OrthoDB" id="5984834at2759"/>
<dbReference type="PANTHER" id="PTHR47331:SF5">
    <property type="entry name" value="RIBONUCLEASE H"/>
    <property type="match status" value="1"/>
</dbReference>
<dbReference type="RefSeq" id="XP_031551909.1">
    <property type="nucleotide sequence ID" value="XM_031696049.1"/>
</dbReference>
<dbReference type="InterPro" id="IPR008042">
    <property type="entry name" value="Retrotrans_Pao"/>
</dbReference>
<name>A0A6P8H693_ACTTE</name>
<proteinExistence type="predicted"/>
<evidence type="ECO:0000313" key="1">
    <source>
        <dbReference type="Proteomes" id="UP000515163"/>
    </source>
</evidence>
<dbReference type="KEGG" id="aten:116289173"/>
<dbReference type="Pfam" id="PF05380">
    <property type="entry name" value="Peptidase_A17"/>
    <property type="match status" value="1"/>
</dbReference>
<organism evidence="1 2">
    <name type="scientific">Actinia tenebrosa</name>
    <name type="common">Australian red waratah sea anemone</name>
    <dbReference type="NCBI Taxonomy" id="6105"/>
    <lineage>
        <taxon>Eukaryota</taxon>
        <taxon>Metazoa</taxon>
        <taxon>Cnidaria</taxon>
        <taxon>Anthozoa</taxon>
        <taxon>Hexacorallia</taxon>
        <taxon>Actiniaria</taxon>
        <taxon>Actiniidae</taxon>
        <taxon>Actinia</taxon>
    </lineage>
</organism>
<keyword evidence="1" id="KW-1185">Reference proteome</keyword>
<dbReference type="Proteomes" id="UP000515163">
    <property type="component" value="Unplaced"/>
</dbReference>
<evidence type="ECO:0000313" key="2">
    <source>
        <dbReference type="RefSeq" id="XP_031551909.1"/>
    </source>
</evidence>
<dbReference type="InParanoid" id="A0A6P8H693"/>
<gene>
    <name evidence="2" type="primary">LOC116289173</name>
</gene>
<accession>A0A6P8H693</accession>
<dbReference type="PANTHER" id="PTHR47331">
    <property type="entry name" value="PHD-TYPE DOMAIN-CONTAINING PROTEIN"/>
    <property type="match status" value="1"/>
</dbReference>
<dbReference type="GeneID" id="116289173"/>
<protein>
    <submittedName>
        <fullName evidence="2">Uncharacterized protein LOC116289173</fullName>
    </submittedName>
</protein>